<dbReference type="EMBL" id="RHHR01000014">
    <property type="protein sequence ID" value="RNB74587.1"/>
    <property type="molecule type" value="Genomic_DNA"/>
</dbReference>
<evidence type="ECO:0000313" key="1">
    <source>
        <dbReference type="EMBL" id="RNB74587.1"/>
    </source>
</evidence>
<accession>A0A3M8CGY4</accession>
<protein>
    <submittedName>
        <fullName evidence="1">SCP-2 sterol transfer family protein</fullName>
    </submittedName>
</protein>
<name>A0A3M8CGY4_9BACL</name>
<organism evidence="1 2">
    <name type="scientific">Brevibacillus invocatus</name>
    <dbReference type="NCBI Taxonomy" id="173959"/>
    <lineage>
        <taxon>Bacteria</taxon>
        <taxon>Bacillati</taxon>
        <taxon>Bacillota</taxon>
        <taxon>Bacilli</taxon>
        <taxon>Bacillales</taxon>
        <taxon>Paenibacillaceae</taxon>
        <taxon>Brevibacillus</taxon>
    </lineage>
</organism>
<evidence type="ECO:0000313" key="2">
    <source>
        <dbReference type="Proteomes" id="UP000282028"/>
    </source>
</evidence>
<dbReference type="RefSeq" id="WP_122908872.1">
    <property type="nucleotide sequence ID" value="NZ_CBCSBE010000006.1"/>
</dbReference>
<reference evidence="1 2" key="1">
    <citation type="submission" date="2018-10" db="EMBL/GenBank/DDBJ databases">
        <title>Phylogenomics of Brevibacillus.</title>
        <authorList>
            <person name="Dunlap C."/>
        </authorList>
    </citation>
    <scope>NUCLEOTIDE SEQUENCE [LARGE SCALE GENOMIC DNA]</scope>
    <source>
        <strain evidence="1 2">JCM 12215</strain>
    </source>
</reference>
<proteinExistence type="predicted"/>
<gene>
    <name evidence="1" type="ORF">EDM52_10040</name>
</gene>
<comment type="caution">
    <text evidence="1">The sequence shown here is derived from an EMBL/GenBank/DDBJ whole genome shotgun (WGS) entry which is preliminary data.</text>
</comment>
<keyword evidence="2" id="KW-1185">Reference proteome</keyword>
<dbReference type="Proteomes" id="UP000282028">
    <property type="component" value="Unassembled WGS sequence"/>
</dbReference>
<dbReference type="AlphaFoldDB" id="A0A3M8CGY4"/>
<sequence>MAFGLVQLLDEVIFRLQQKKHLGPVTSGWERRVGIITEDTKCRWQLMFTREGTLHQEWKDEDQADLVLQGKERSIQMLFAGDEMIYTMAKQQVKMVGTCRDQLKLDAILRLTCK</sequence>
<dbReference type="OrthoDB" id="2476667at2"/>